<feature type="transmembrane region" description="Helical" evidence="7">
    <location>
        <begin position="6"/>
        <end position="27"/>
    </location>
</feature>
<sequence length="506" mass="56496">MWRTLRILVSVVFFALITFYFLDFAGISGVRSFLPRVQFIPALMAVSGGILVFWIVLTFLLGRVYCSSVCPLGIFQDGIIWVSKRWNKKKKYGYRPARNVVRWLVVGGIGIAFLFGFTFVLSLFDPYSAYGRMATDIFRPLYLVGNNGLAWLFTKFGNYTFYYVHVTILSTFAFLIALLTLGGVGILAWRSGRTYCNTICPVGTVLGFLSKYSLFKLRIDTAKCNGCGLCALKCKSSCIDSKKHRIDYSRCVDCFDCIGNCRQRAIAFSPLKKGKPVENVVKVTDESKRRFLVTAFATALVVPKAMAQEKVGAFVRHKAYKREYPISPPGAVSTEHLLKHCTACHLCIAKCPSHVLKPAFMEYGLGGMMQPKMYFDDGFCNFDCTVCSEVCPNGAILPLTKEKKHVTQVGRVVFLVENCIVNTDETSCGACSEHCPTQAVTMVPYKNGLTIPQVNPEICVGCGGCEYVCPVRPFRAIHIEGNPVQVEARRFKETEKKEVQIDDFGF</sequence>
<dbReference type="GO" id="GO:0005886">
    <property type="term" value="C:plasma membrane"/>
    <property type="evidence" value="ECO:0007669"/>
    <property type="project" value="TreeGrafter"/>
</dbReference>
<protein>
    <recommendedName>
        <fullName evidence="8">4Fe-4S ferredoxin-type domain-containing protein</fullName>
    </recommendedName>
</protein>
<feature type="domain" description="4Fe-4S ferredoxin-type" evidence="8">
    <location>
        <begin position="215"/>
        <end position="244"/>
    </location>
</feature>
<dbReference type="Gene3D" id="3.30.70.20">
    <property type="match status" value="3"/>
</dbReference>
<keyword evidence="4" id="KW-0249">Electron transport</keyword>
<evidence type="ECO:0000256" key="2">
    <source>
        <dbReference type="ARBA" id="ARBA00022485"/>
    </source>
</evidence>
<dbReference type="InterPro" id="IPR017896">
    <property type="entry name" value="4Fe4S_Fe-S-bd"/>
</dbReference>
<evidence type="ECO:0000256" key="1">
    <source>
        <dbReference type="ARBA" id="ARBA00022448"/>
    </source>
</evidence>
<proteinExistence type="predicted"/>
<keyword evidence="5" id="KW-0408">Iron</keyword>
<dbReference type="CDD" id="cd16373">
    <property type="entry name" value="DMSOR_beta_like"/>
    <property type="match status" value="1"/>
</dbReference>
<dbReference type="Proteomes" id="UP000004892">
    <property type="component" value="Unassembled WGS sequence"/>
</dbReference>
<feature type="domain" description="4Fe-4S ferredoxin-type" evidence="8">
    <location>
        <begin position="245"/>
        <end position="271"/>
    </location>
</feature>
<dbReference type="PATRIC" id="fig|742817.3.peg.2001"/>
<evidence type="ECO:0000313" key="9">
    <source>
        <dbReference type="EMBL" id="EHP46865.1"/>
    </source>
</evidence>
<comment type="caution">
    <text evidence="9">The sequence shown here is derived from an EMBL/GenBank/DDBJ whole genome shotgun (WGS) entry which is preliminary data.</text>
</comment>
<dbReference type="PANTHER" id="PTHR30176">
    <property type="entry name" value="FERREDOXIN-TYPE PROTEIN NAPH"/>
    <property type="match status" value="1"/>
</dbReference>
<keyword evidence="7" id="KW-1133">Transmembrane helix</keyword>
<accession>H1DHZ4</accession>
<dbReference type="PANTHER" id="PTHR30176:SF3">
    <property type="entry name" value="FERREDOXIN-TYPE PROTEIN NAPH"/>
    <property type="match status" value="1"/>
</dbReference>
<organism evidence="9 10">
    <name type="scientific">Odoribacter laneus YIT 12061</name>
    <dbReference type="NCBI Taxonomy" id="742817"/>
    <lineage>
        <taxon>Bacteria</taxon>
        <taxon>Pseudomonadati</taxon>
        <taxon>Bacteroidota</taxon>
        <taxon>Bacteroidia</taxon>
        <taxon>Bacteroidales</taxon>
        <taxon>Odoribacteraceae</taxon>
        <taxon>Odoribacter</taxon>
    </lineage>
</organism>
<feature type="domain" description="4Fe-4S ferredoxin-type" evidence="8">
    <location>
        <begin position="417"/>
        <end position="445"/>
    </location>
</feature>
<evidence type="ECO:0000313" key="10">
    <source>
        <dbReference type="Proteomes" id="UP000004892"/>
    </source>
</evidence>
<dbReference type="PROSITE" id="PS51379">
    <property type="entry name" value="4FE4S_FER_2"/>
    <property type="match status" value="6"/>
</dbReference>
<dbReference type="FunFam" id="3.30.70.20:FF:000046">
    <property type="entry name" value="Periplasmic [Fe] hydrogenase large subunit"/>
    <property type="match status" value="1"/>
</dbReference>
<keyword evidence="7" id="KW-0812">Transmembrane</keyword>
<feature type="transmembrane region" description="Helical" evidence="7">
    <location>
        <begin position="162"/>
        <end position="189"/>
    </location>
</feature>
<feature type="domain" description="4Fe-4S ferredoxin-type" evidence="8">
    <location>
        <begin position="371"/>
        <end position="402"/>
    </location>
</feature>
<keyword evidence="10" id="KW-1185">Reference proteome</keyword>
<evidence type="ECO:0000256" key="4">
    <source>
        <dbReference type="ARBA" id="ARBA00022982"/>
    </source>
</evidence>
<dbReference type="STRING" id="742817.HMPREF9449_01880"/>
<keyword evidence="2" id="KW-0004">4Fe-4S</keyword>
<evidence type="ECO:0000259" key="8">
    <source>
        <dbReference type="PROSITE" id="PS51379"/>
    </source>
</evidence>
<evidence type="ECO:0000256" key="5">
    <source>
        <dbReference type="ARBA" id="ARBA00023004"/>
    </source>
</evidence>
<keyword evidence="1" id="KW-0813">Transport</keyword>
<evidence type="ECO:0000256" key="3">
    <source>
        <dbReference type="ARBA" id="ARBA00022723"/>
    </source>
</evidence>
<gene>
    <name evidence="9" type="ORF">HMPREF9449_01880</name>
</gene>
<evidence type="ECO:0000256" key="6">
    <source>
        <dbReference type="ARBA" id="ARBA00023014"/>
    </source>
</evidence>
<dbReference type="Pfam" id="PF12801">
    <property type="entry name" value="Fer4_5"/>
    <property type="match status" value="2"/>
</dbReference>
<dbReference type="eggNOG" id="COG1143">
    <property type="taxonomic scope" value="Bacteria"/>
</dbReference>
<dbReference type="HOGENOM" id="CLU_024045_0_0_10"/>
<feature type="domain" description="4Fe-4S ferredoxin-type" evidence="8">
    <location>
        <begin position="450"/>
        <end position="482"/>
    </location>
</feature>
<dbReference type="SUPFAM" id="SSF54862">
    <property type="entry name" value="4Fe-4S ferredoxins"/>
    <property type="match status" value="2"/>
</dbReference>
<dbReference type="InterPro" id="IPR017900">
    <property type="entry name" value="4Fe4S_Fe_S_CS"/>
</dbReference>
<feature type="transmembrane region" description="Helical" evidence="7">
    <location>
        <begin position="39"/>
        <end position="56"/>
    </location>
</feature>
<dbReference type="eggNOG" id="COG0348">
    <property type="taxonomic scope" value="Bacteria"/>
</dbReference>
<feature type="domain" description="4Fe-4S ferredoxin-type" evidence="8">
    <location>
        <begin position="330"/>
        <end position="361"/>
    </location>
</feature>
<dbReference type="InterPro" id="IPR051684">
    <property type="entry name" value="Electron_Trans/Redox"/>
</dbReference>
<dbReference type="GeneID" id="98069438"/>
<dbReference type="Pfam" id="PF12838">
    <property type="entry name" value="Fer4_7"/>
    <property type="match status" value="1"/>
</dbReference>
<keyword evidence="6" id="KW-0411">Iron-sulfur</keyword>
<feature type="transmembrane region" description="Helical" evidence="7">
    <location>
        <begin position="103"/>
        <end position="124"/>
    </location>
</feature>
<dbReference type="EMBL" id="ADMC01000024">
    <property type="protein sequence ID" value="EHP46865.1"/>
    <property type="molecule type" value="Genomic_DNA"/>
</dbReference>
<dbReference type="GO" id="GO:0051539">
    <property type="term" value="F:4 iron, 4 sulfur cluster binding"/>
    <property type="evidence" value="ECO:0007669"/>
    <property type="project" value="UniProtKB-KW"/>
</dbReference>
<reference evidence="9 10" key="1">
    <citation type="submission" date="2012-01" db="EMBL/GenBank/DDBJ databases">
        <title>The Genome Sequence of Odoribacter laneus YIT 12061.</title>
        <authorList>
            <consortium name="The Broad Institute Genome Sequencing Platform"/>
            <person name="Earl A."/>
            <person name="Ward D."/>
            <person name="Feldgarden M."/>
            <person name="Gevers D."/>
            <person name="Morotomi M."/>
            <person name="Young S.K."/>
            <person name="Zeng Q."/>
            <person name="Gargeya S."/>
            <person name="Fitzgerald M."/>
            <person name="Haas B."/>
            <person name="Abouelleil A."/>
            <person name="Alvarado L."/>
            <person name="Arachchi H.M."/>
            <person name="Berlin A."/>
            <person name="Chapman S.B."/>
            <person name="Gearin G."/>
            <person name="Goldberg J."/>
            <person name="Griggs A."/>
            <person name="Gujja S."/>
            <person name="Hansen M."/>
            <person name="Heiman D."/>
            <person name="Howarth C."/>
            <person name="Larimer J."/>
            <person name="Lui A."/>
            <person name="MacDonald P.J.P."/>
            <person name="McCowen C."/>
            <person name="Montmayeur A."/>
            <person name="Murphy C."/>
            <person name="Neiman D."/>
            <person name="Pearson M."/>
            <person name="Priest M."/>
            <person name="Roberts A."/>
            <person name="Saif S."/>
            <person name="Shea T."/>
            <person name="Sisk P."/>
            <person name="Stolte C."/>
            <person name="Sykes S."/>
            <person name="Wortman J."/>
            <person name="Nusbaum C."/>
            <person name="Birren B."/>
        </authorList>
    </citation>
    <scope>NUCLEOTIDE SEQUENCE [LARGE SCALE GENOMIC DNA]</scope>
    <source>
        <strain evidence="9 10">YIT 12061</strain>
    </source>
</reference>
<dbReference type="RefSeq" id="WP_009137027.1">
    <property type="nucleotide sequence ID" value="NZ_JH594596.1"/>
</dbReference>
<name>H1DHZ4_9BACT</name>
<dbReference type="GO" id="GO:0046872">
    <property type="term" value="F:metal ion binding"/>
    <property type="evidence" value="ECO:0007669"/>
    <property type="project" value="UniProtKB-KW"/>
</dbReference>
<keyword evidence="7" id="KW-0472">Membrane</keyword>
<keyword evidence="3" id="KW-0479">Metal-binding</keyword>
<evidence type="ECO:0000256" key="7">
    <source>
        <dbReference type="SAM" id="Phobius"/>
    </source>
</evidence>
<dbReference type="AlphaFoldDB" id="H1DHZ4"/>
<dbReference type="PROSITE" id="PS00198">
    <property type="entry name" value="4FE4S_FER_1"/>
    <property type="match status" value="2"/>
</dbReference>